<dbReference type="EMBL" id="BAAAQT010000006">
    <property type="protein sequence ID" value="GAA2173710.1"/>
    <property type="molecule type" value="Genomic_DNA"/>
</dbReference>
<dbReference type="SUPFAM" id="SSF54427">
    <property type="entry name" value="NTF2-like"/>
    <property type="match status" value="1"/>
</dbReference>
<evidence type="ECO:0000256" key="1">
    <source>
        <dbReference type="SAM" id="MobiDB-lite"/>
    </source>
</evidence>
<reference evidence="4" key="1">
    <citation type="journal article" date="2019" name="Int. J. Syst. Evol. Microbiol.">
        <title>The Global Catalogue of Microorganisms (GCM) 10K type strain sequencing project: providing services to taxonomists for standard genome sequencing and annotation.</title>
        <authorList>
            <consortium name="The Broad Institute Genomics Platform"/>
            <consortium name="The Broad Institute Genome Sequencing Center for Infectious Disease"/>
            <person name="Wu L."/>
            <person name="Ma J."/>
        </authorList>
    </citation>
    <scope>NUCLEOTIDE SEQUENCE [LARGE SCALE GENOMIC DNA]</scope>
    <source>
        <strain evidence="4">JCM 16026</strain>
    </source>
</reference>
<keyword evidence="2" id="KW-1133">Transmembrane helix</keyword>
<feature type="compositionally biased region" description="Basic and acidic residues" evidence="1">
    <location>
        <begin position="15"/>
        <end position="29"/>
    </location>
</feature>
<dbReference type="RefSeq" id="WP_344342631.1">
    <property type="nucleotide sequence ID" value="NZ_BAAAQT010000006.1"/>
</dbReference>
<organism evidence="3 4">
    <name type="scientific">Agrococcus versicolor</name>
    <dbReference type="NCBI Taxonomy" id="501482"/>
    <lineage>
        <taxon>Bacteria</taxon>
        <taxon>Bacillati</taxon>
        <taxon>Actinomycetota</taxon>
        <taxon>Actinomycetes</taxon>
        <taxon>Micrococcales</taxon>
        <taxon>Microbacteriaceae</taxon>
        <taxon>Agrococcus</taxon>
    </lineage>
</organism>
<sequence>MTEEMPDFAMPSDEELARDRARRAAEERAAVPSARPVPPPPDPATRIPSTPEARGTRPEAPARDRARTLARNPIVAFVAGAAVVSVGFVGVPALAEWSERGSVAELQRVLDAYVDAVEDGDVAAALAMHRPDDGAGSLALMGAGVGASMPPAVDCDRAEPNGDGDLAVVTCDVNVEDFGSMGTRPQIRLALVDGAWRIASGLEMRADLRGWMLEIVAIEGTELEGLVSSEDRAWLLPGSYDVDTGTSEHLEVEDDGAFVVADGFGYLTAVVQPGEEVVAAMEAAALALVEACAADASTDVACDALPADRAGPFAAAAEPSWYPSADRTMIQPVRIDGLGSPAGTVVEVEVAFSEDWDVYEATAIGIGQGYP</sequence>
<evidence type="ECO:0000256" key="2">
    <source>
        <dbReference type="SAM" id="Phobius"/>
    </source>
</evidence>
<dbReference type="InterPro" id="IPR032710">
    <property type="entry name" value="NTF2-like_dom_sf"/>
</dbReference>
<dbReference type="Proteomes" id="UP001501599">
    <property type="component" value="Unassembled WGS sequence"/>
</dbReference>
<name>A0ABN3AQZ1_9MICO</name>
<feature type="transmembrane region" description="Helical" evidence="2">
    <location>
        <begin position="74"/>
        <end position="95"/>
    </location>
</feature>
<keyword evidence="4" id="KW-1185">Reference proteome</keyword>
<gene>
    <name evidence="3" type="ORF">GCM10009846_16740</name>
</gene>
<evidence type="ECO:0000313" key="4">
    <source>
        <dbReference type="Proteomes" id="UP001501599"/>
    </source>
</evidence>
<keyword evidence="2" id="KW-0812">Transmembrane</keyword>
<evidence type="ECO:0008006" key="5">
    <source>
        <dbReference type="Google" id="ProtNLM"/>
    </source>
</evidence>
<proteinExistence type="predicted"/>
<feature type="compositionally biased region" description="Basic and acidic residues" evidence="1">
    <location>
        <begin position="54"/>
        <end position="66"/>
    </location>
</feature>
<keyword evidence="2" id="KW-0472">Membrane</keyword>
<feature type="compositionally biased region" description="Acidic residues" evidence="1">
    <location>
        <begin position="1"/>
        <end position="14"/>
    </location>
</feature>
<protein>
    <recommendedName>
        <fullName evidence="5">DUF4878 domain-containing protein</fullName>
    </recommendedName>
</protein>
<evidence type="ECO:0000313" key="3">
    <source>
        <dbReference type="EMBL" id="GAA2173710.1"/>
    </source>
</evidence>
<accession>A0ABN3AQZ1</accession>
<feature type="region of interest" description="Disordered" evidence="1">
    <location>
        <begin position="1"/>
        <end position="66"/>
    </location>
</feature>
<comment type="caution">
    <text evidence="3">The sequence shown here is derived from an EMBL/GenBank/DDBJ whole genome shotgun (WGS) entry which is preliminary data.</text>
</comment>